<name>A0ABU6RR34_9FABA</name>
<sequence>MPISKFVVVLGIEKSIGKAKEGIGSKMIHKEEAKRGKQGIVRPHGPLMRLQVSLGAFRDEVCPDPYDRTVYSCARAGTKSKLHVLLTVHLHGVSRDRMVPFGRIKIKAKIGIKFLSQGQAPLKAKFGLYEEGTAETQATNFH</sequence>
<gene>
    <name evidence="1" type="ORF">PIB30_078397</name>
</gene>
<dbReference type="Proteomes" id="UP001341840">
    <property type="component" value="Unassembled WGS sequence"/>
</dbReference>
<comment type="caution">
    <text evidence="1">The sequence shown here is derived from an EMBL/GenBank/DDBJ whole genome shotgun (WGS) entry which is preliminary data.</text>
</comment>
<proteinExistence type="predicted"/>
<evidence type="ECO:0000313" key="1">
    <source>
        <dbReference type="EMBL" id="MED6126437.1"/>
    </source>
</evidence>
<organism evidence="1 2">
    <name type="scientific">Stylosanthes scabra</name>
    <dbReference type="NCBI Taxonomy" id="79078"/>
    <lineage>
        <taxon>Eukaryota</taxon>
        <taxon>Viridiplantae</taxon>
        <taxon>Streptophyta</taxon>
        <taxon>Embryophyta</taxon>
        <taxon>Tracheophyta</taxon>
        <taxon>Spermatophyta</taxon>
        <taxon>Magnoliopsida</taxon>
        <taxon>eudicotyledons</taxon>
        <taxon>Gunneridae</taxon>
        <taxon>Pentapetalae</taxon>
        <taxon>rosids</taxon>
        <taxon>fabids</taxon>
        <taxon>Fabales</taxon>
        <taxon>Fabaceae</taxon>
        <taxon>Papilionoideae</taxon>
        <taxon>50 kb inversion clade</taxon>
        <taxon>dalbergioids sensu lato</taxon>
        <taxon>Dalbergieae</taxon>
        <taxon>Pterocarpus clade</taxon>
        <taxon>Stylosanthes</taxon>
    </lineage>
</organism>
<protein>
    <submittedName>
        <fullName evidence="1">Uncharacterized protein</fullName>
    </submittedName>
</protein>
<reference evidence="1 2" key="1">
    <citation type="journal article" date="2023" name="Plants (Basel)">
        <title>Bridging the Gap: Combining Genomics and Transcriptomics Approaches to Understand Stylosanthes scabra, an Orphan Legume from the Brazilian Caatinga.</title>
        <authorList>
            <person name="Ferreira-Neto J.R.C."/>
            <person name="da Silva M.D."/>
            <person name="Binneck E."/>
            <person name="de Melo N.F."/>
            <person name="da Silva R.H."/>
            <person name="de Melo A.L.T.M."/>
            <person name="Pandolfi V."/>
            <person name="Bustamante F.O."/>
            <person name="Brasileiro-Vidal A.C."/>
            <person name="Benko-Iseppon A.M."/>
        </authorList>
    </citation>
    <scope>NUCLEOTIDE SEQUENCE [LARGE SCALE GENOMIC DNA]</scope>
    <source>
        <tissue evidence="1">Leaves</tissue>
    </source>
</reference>
<keyword evidence="2" id="KW-1185">Reference proteome</keyword>
<accession>A0ABU6RR34</accession>
<dbReference type="EMBL" id="JASCZI010031290">
    <property type="protein sequence ID" value="MED6126437.1"/>
    <property type="molecule type" value="Genomic_DNA"/>
</dbReference>
<evidence type="ECO:0000313" key="2">
    <source>
        <dbReference type="Proteomes" id="UP001341840"/>
    </source>
</evidence>